<dbReference type="InterPro" id="IPR005814">
    <property type="entry name" value="Aminotrans_3"/>
</dbReference>
<protein>
    <submittedName>
        <fullName evidence="4">Aminotransferase class III-fold pyridoxal phosphate-dependent enzyme</fullName>
    </submittedName>
</protein>
<reference evidence="4 5" key="1">
    <citation type="submission" date="2019-05" db="EMBL/GenBank/DDBJ databases">
        <title>Ruegeria sp. nov., isolated from tidal flat.</title>
        <authorList>
            <person name="Kim W."/>
        </authorList>
    </citation>
    <scope>NUCLEOTIDE SEQUENCE [LARGE SCALE GENOMIC DNA]</scope>
    <source>
        <strain evidence="4 5">CAU 1488</strain>
    </source>
</reference>
<comment type="caution">
    <text evidence="4">The sequence shown here is derived from an EMBL/GenBank/DDBJ whole genome shotgun (WGS) entry which is preliminary data.</text>
</comment>
<dbReference type="Proteomes" id="UP001193035">
    <property type="component" value="Unassembled WGS sequence"/>
</dbReference>
<sequence length="433" mass="46078">MTHDSNATLAARARAVMPGGVSHDLRFRAPHPIYFARAKGAEKWDVEGKRYIDFKLGAASQILGHAHPEVAEAVSRQMFEMPYTGDCHPLEIEWAEWLCRLFPSAERVRFTGSGTESTMLALRLGRAQSGRDKVLRIDGHFHGWHDLLLKGSKPGANTPPSLGIPQAIADLTVVAPPDVEAIAGILAEDPRIGTVFVEVSGANYGSVPLPDGFLPAIRALTEDMGHVLVFDEVITGLRWSPGGRQARDGVVPDLTTLAKIVTGGLPGGAVVGKAEIMELLSPANQRDGLAPPVSHKGTFNAAPMVAAGAVKAMEILSTGEVQAHADEMAARLRDGFNKVFARHGIGALAYGDSSTCHLYFGGTSIEGLDAATIRRTPPVLVKGLRDALLDRGVDFMSFTSCVTGLPHTPDLIDEAVAIFDDAIAALIRDGVLQ</sequence>
<dbReference type="PANTHER" id="PTHR43713">
    <property type="entry name" value="GLUTAMATE-1-SEMIALDEHYDE 2,1-AMINOMUTASE"/>
    <property type="match status" value="1"/>
</dbReference>
<dbReference type="GO" id="GO:0008483">
    <property type="term" value="F:transaminase activity"/>
    <property type="evidence" value="ECO:0007669"/>
    <property type="project" value="UniProtKB-KW"/>
</dbReference>
<dbReference type="InterPro" id="IPR049704">
    <property type="entry name" value="Aminotrans_3_PPA_site"/>
</dbReference>
<comment type="cofactor">
    <cofactor evidence="1">
        <name>pyridoxal 5'-phosphate</name>
        <dbReference type="ChEBI" id="CHEBI:597326"/>
    </cofactor>
</comment>
<dbReference type="RefSeq" id="WP_138840006.1">
    <property type="nucleotide sequence ID" value="NZ_VCPD01000001.1"/>
</dbReference>
<dbReference type="PROSITE" id="PS00600">
    <property type="entry name" value="AA_TRANSFER_CLASS_3"/>
    <property type="match status" value="1"/>
</dbReference>
<dbReference type="PANTHER" id="PTHR43713:SF3">
    <property type="entry name" value="GLUTAMATE-1-SEMIALDEHYDE 2,1-AMINOMUTASE 1, CHLOROPLASTIC-RELATED"/>
    <property type="match status" value="1"/>
</dbReference>
<dbReference type="Pfam" id="PF00202">
    <property type="entry name" value="Aminotran_3"/>
    <property type="match status" value="1"/>
</dbReference>
<evidence type="ECO:0000313" key="5">
    <source>
        <dbReference type="Proteomes" id="UP001193035"/>
    </source>
</evidence>
<evidence type="ECO:0000256" key="2">
    <source>
        <dbReference type="ARBA" id="ARBA00022898"/>
    </source>
</evidence>
<keyword evidence="4" id="KW-0808">Transferase</keyword>
<dbReference type="SUPFAM" id="SSF53383">
    <property type="entry name" value="PLP-dependent transferases"/>
    <property type="match status" value="1"/>
</dbReference>
<comment type="similarity">
    <text evidence="3">Belongs to the class-III pyridoxal-phosphate-dependent aminotransferase family.</text>
</comment>
<dbReference type="Gene3D" id="3.90.1150.10">
    <property type="entry name" value="Aspartate Aminotransferase, domain 1"/>
    <property type="match status" value="1"/>
</dbReference>
<organism evidence="4 5">
    <name type="scientific">Ruegeria sediminis</name>
    <dbReference type="NCBI Taxonomy" id="2583820"/>
    <lineage>
        <taxon>Bacteria</taxon>
        <taxon>Pseudomonadati</taxon>
        <taxon>Pseudomonadota</taxon>
        <taxon>Alphaproteobacteria</taxon>
        <taxon>Rhodobacterales</taxon>
        <taxon>Roseobacteraceae</taxon>
        <taxon>Ruegeria</taxon>
    </lineage>
</organism>
<evidence type="ECO:0000256" key="3">
    <source>
        <dbReference type="RuleBase" id="RU003560"/>
    </source>
</evidence>
<evidence type="ECO:0000313" key="4">
    <source>
        <dbReference type="EMBL" id="TMV09947.1"/>
    </source>
</evidence>
<proteinExistence type="inferred from homology"/>
<gene>
    <name evidence="4" type="ORF">FGK63_02435</name>
</gene>
<evidence type="ECO:0000256" key="1">
    <source>
        <dbReference type="ARBA" id="ARBA00001933"/>
    </source>
</evidence>
<keyword evidence="4" id="KW-0032">Aminotransferase</keyword>
<dbReference type="EMBL" id="VCPD01000001">
    <property type="protein sequence ID" value="TMV09947.1"/>
    <property type="molecule type" value="Genomic_DNA"/>
</dbReference>
<dbReference type="InterPro" id="IPR015421">
    <property type="entry name" value="PyrdxlP-dep_Trfase_major"/>
</dbReference>
<dbReference type="CDD" id="cd00610">
    <property type="entry name" value="OAT_like"/>
    <property type="match status" value="1"/>
</dbReference>
<keyword evidence="5" id="KW-1185">Reference proteome</keyword>
<name>A0ABY2X3J2_9RHOB</name>
<accession>A0ABY2X3J2</accession>
<dbReference type="InterPro" id="IPR015424">
    <property type="entry name" value="PyrdxlP-dep_Trfase"/>
</dbReference>
<keyword evidence="2 3" id="KW-0663">Pyridoxal phosphate</keyword>
<dbReference type="InterPro" id="IPR015422">
    <property type="entry name" value="PyrdxlP-dep_Trfase_small"/>
</dbReference>
<dbReference type="Gene3D" id="3.40.640.10">
    <property type="entry name" value="Type I PLP-dependent aspartate aminotransferase-like (Major domain)"/>
    <property type="match status" value="1"/>
</dbReference>